<evidence type="ECO:0000313" key="1">
    <source>
        <dbReference type="EMBL" id="KAF6815006.1"/>
    </source>
</evidence>
<sequence length="186" mass="20570">MLPVTIWLFRETGSPSSRRRESSVQPTQILYCYQAGTGWMGEGIQANADNVAPKYNGQPPRYCFRRKVNIGSIGERQDSTLAHMLLPWPIGGYQGQENDLVTVICTGTAVPGPGRGLLDSGLVAHHVERAGIHYLRQALVRDGSLTQAVAGFYRKQVDWDKLWIGACLEPISLGDIRAVARSYWAE</sequence>
<keyword evidence="2" id="KW-1185">Reference proteome</keyword>
<dbReference type="EMBL" id="WIGO01000367">
    <property type="protein sequence ID" value="KAF6815006.1"/>
    <property type="molecule type" value="Genomic_DNA"/>
</dbReference>
<evidence type="ECO:0000313" key="2">
    <source>
        <dbReference type="Proteomes" id="UP000654918"/>
    </source>
</evidence>
<proteinExistence type="predicted"/>
<organism evidence="1 2">
    <name type="scientific">Colletotrichum plurivorum</name>
    <dbReference type="NCBI Taxonomy" id="2175906"/>
    <lineage>
        <taxon>Eukaryota</taxon>
        <taxon>Fungi</taxon>
        <taxon>Dikarya</taxon>
        <taxon>Ascomycota</taxon>
        <taxon>Pezizomycotina</taxon>
        <taxon>Sordariomycetes</taxon>
        <taxon>Hypocreomycetidae</taxon>
        <taxon>Glomerellales</taxon>
        <taxon>Glomerellaceae</taxon>
        <taxon>Colletotrichum</taxon>
        <taxon>Colletotrichum orchidearum species complex</taxon>
    </lineage>
</organism>
<name>A0A8H6JLX8_9PEZI</name>
<reference evidence="1" key="1">
    <citation type="journal article" date="2020" name="Phytopathology">
        <title>Genome Sequence Resources of Colletotrichum truncatum, C. plurivorum, C. musicola, and C. sojae: Four Species Pathogenic to Soybean (Glycine max).</title>
        <authorList>
            <person name="Rogerio F."/>
            <person name="Boufleur T.R."/>
            <person name="Ciampi-Guillardi M."/>
            <person name="Sukno S.A."/>
            <person name="Thon M.R."/>
            <person name="Massola Junior N.S."/>
            <person name="Baroncelli R."/>
        </authorList>
    </citation>
    <scope>NUCLEOTIDE SEQUENCE</scope>
    <source>
        <strain evidence="1">LFN00145</strain>
    </source>
</reference>
<gene>
    <name evidence="1" type="ORF">CPLU01_14253</name>
</gene>
<accession>A0A8H6JLX8</accession>
<dbReference type="Proteomes" id="UP000654918">
    <property type="component" value="Unassembled WGS sequence"/>
</dbReference>
<protein>
    <submittedName>
        <fullName evidence="1">Uncharacterized protein</fullName>
    </submittedName>
</protein>
<dbReference type="AlphaFoldDB" id="A0A8H6JLX8"/>
<comment type="caution">
    <text evidence="1">The sequence shown here is derived from an EMBL/GenBank/DDBJ whole genome shotgun (WGS) entry which is preliminary data.</text>
</comment>